<gene>
    <name evidence="1" type="ORF">NDU88_003673</name>
</gene>
<accession>A0AAV7SGL3</accession>
<evidence type="ECO:0000313" key="2">
    <source>
        <dbReference type="Proteomes" id="UP001066276"/>
    </source>
</evidence>
<name>A0AAV7SGL3_PLEWA</name>
<dbReference type="Proteomes" id="UP001066276">
    <property type="component" value="Chromosome 4_2"/>
</dbReference>
<reference evidence="1" key="1">
    <citation type="journal article" date="2022" name="bioRxiv">
        <title>Sequencing and chromosome-scale assembly of the giantPleurodeles waltlgenome.</title>
        <authorList>
            <person name="Brown T."/>
            <person name="Elewa A."/>
            <person name="Iarovenko S."/>
            <person name="Subramanian E."/>
            <person name="Araus A.J."/>
            <person name="Petzold A."/>
            <person name="Susuki M."/>
            <person name="Suzuki K.-i.T."/>
            <person name="Hayashi T."/>
            <person name="Toyoda A."/>
            <person name="Oliveira C."/>
            <person name="Osipova E."/>
            <person name="Leigh N.D."/>
            <person name="Simon A."/>
            <person name="Yun M.H."/>
        </authorList>
    </citation>
    <scope>NUCLEOTIDE SEQUENCE</scope>
    <source>
        <strain evidence="1">20211129_DDA</strain>
        <tissue evidence="1">Liver</tissue>
    </source>
</reference>
<protein>
    <submittedName>
        <fullName evidence="1">Uncharacterized protein</fullName>
    </submittedName>
</protein>
<keyword evidence="2" id="KW-1185">Reference proteome</keyword>
<evidence type="ECO:0000313" key="1">
    <source>
        <dbReference type="EMBL" id="KAJ1163210.1"/>
    </source>
</evidence>
<organism evidence="1 2">
    <name type="scientific">Pleurodeles waltl</name>
    <name type="common">Iberian ribbed newt</name>
    <dbReference type="NCBI Taxonomy" id="8319"/>
    <lineage>
        <taxon>Eukaryota</taxon>
        <taxon>Metazoa</taxon>
        <taxon>Chordata</taxon>
        <taxon>Craniata</taxon>
        <taxon>Vertebrata</taxon>
        <taxon>Euteleostomi</taxon>
        <taxon>Amphibia</taxon>
        <taxon>Batrachia</taxon>
        <taxon>Caudata</taxon>
        <taxon>Salamandroidea</taxon>
        <taxon>Salamandridae</taxon>
        <taxon>Pleurodelinae</taxon>
        <taxon>Pleurodeles</taxon>
    </lineage>
</organism>
<dbReference type="AlphaFoldDB" id="A0AAV7SGL3"/>
<sequence length="140" mass="15164">MLYRSVGGGGGQRGGRLWTPVEAALGTLRAPQCEALPSCGPPLIYAWPGRCAAKLQALALSDIGTLLLEMPPGLLVLGGDLKLVADPDVDRESRARPQGAPELLRAFLDMLDLVPQWWEIAILRRDNICIIQRRTAVILT</sequence>
<proteinExistence type="predicted"/>
<comment type="caution">
    <text evidence="1">The sequence shown here is derived from an EMBL/GenBank/DDBJ whole genome shotgun (WGS) entry which is preliminary data.</text>
</comment>
<dbReference type="EMBL" id="JANPWB010000008">
    <property type="protein sequence ID" value="KAJ1163210.1"/>
    <property type="molecule type" value="Genomic_DNA"/>
</dbReference>